<dbReference type="STRING" id="1884381.SAMN05518846_103302"/>
<name>A0A1I3R8B7_9BACL</name>
<reference evidence="2" key="1">
    <citation type="submission" date="2016-10" db="EMBL/GenBank/DDBJ databases">
        <authorList>
            <person name="Varghese N."/>
            <person name="Submissions S."/>
        </authorList>
    </citation>
    <scope>NUCLEOTIDE SEQUENCE [LARGE SCALE GENOMIC DNA]</scope>
    <source>
        <strain evidence="2">OK042</strain>
    </source>
</reference>
<dbReference type="RefSeq" id="WP_092267301.1">
    <property type="nucleotide sequence ID" value="NZ_BJOE01000004.1"/>
</dbReference>
<evidence type="ECO:0000313" key="2">
    <source>
        <dbReference type="Proteomes" id="UP000198915"/>
    </source>
</evidence>
<proteinExistence type="predicted"/>
<gene>
    <name evidence="1" type="ORF">SAMN05518846_103302</name>
</gene>
<accession>A0A1I3R8B7</accession>
<dbReference type="Proteomes" id="UP000198915">
    <property type="component" value="Unassembled WGS sequence"/>
</dbReference>
<evidence type="ECO:0000313" key="1">
    <source>
        <dbReference type="EMBL" id="SFJ41899.1"/>
    </source>
</evidence>
<keyword evidence="2" id="KW-1185">Reference proteome</keyword>
<organism evidence="1 2">
    <name type="scientific">Brevibacillus centrosporus</name>
    <dbReference type="NCBI Taxonomy" id="54910"/>
    <lineage>
        <taxon>Bacteria</taxon>
        <taxon>Bacillati</taxon>
        <taxon>Bacillota</taxon>
        <taxon>Bacilli</taxon>
        <taxon>Bacillales</taxon>
        <taxon>Paenibacillaceae</taxon>
        <taxon>Brevibacillus</taxon>
    </lineage>
</organism>
<protein>
    <submittedName>
        <fullName evidence="1">Uncharacterized protein</fullName>
    </submittedName>
</protein>
<sequence>MFQNPLRCQNFQENDPFSTLGNSATPPLMEGEVIASSNPFHQLFTAGVPSFDHTINPEQHFVHPHWVNGYERADGMHVDGYWRDGDGNTSHDLQAEDGGGYVQTNPDGSIFNNFG</sequence>
<dbReference type="EMBL" id="FORT01000003">
    <property type="protein sequence ID" value="SFJ41899.1"/>
    <property type="molecule type" value="Genomic_DNA"/>
</dbReference>
<dbReference type="AlphaFoldDB" id="A0A1I3R8B7"/>